<gene>
    <name evidence="1" type="ORF">CBM2634_A90022</name>
</gene>
<dbReference type="Proteomes" id="UP000256805">
    <property type="component" value="Unassembled WGS sequence"/>
</dbReference>
<evidence type="ECO:0000313" key="2">
    <source>
        <dbReference type="Proteomes" id="UP000256805"/>
    </source>
</evidence>
<reference evidence="1 2" key="1">
    <citation type="submission" date="2018-01" db="EMBL/GenBank/DDBJ databases">
        <authorList>
            <person name="Gaut B.S."/>
            <person name="Morton B.R."/>
            <person name="Clegg M.T."/>
            <person name="Duvall M.R."/>
        </authorList>
    </citation>
    <scope>NUCLEOTIDE SEQUENCE [LARGE SCALE GENOMIC DNA]</scope>
    <source>
        <strain evidence="1">Cupriavidus taiwanensis cmp 52</strain>
    </source>
</reference>
<evidence type="ECO:0000313" key="1">
    <source>
        <dbReference type="EMBL" id="SPR99520.1"/>
    </source>
</evidence>
<protein>
    <submittedName>
        <fullName evidence="1">Uncharacterized protein</fullName>
    </submittedName>
</protein>
<name>A0A375J5T8_9BURK</name>
<proteinExistence type="predicted"/>
<accession>A0A375J5T8</accession>
<sequence>MSSRLRHPCRKQRFYIPARQLRRLLDRNGPVRAPLTARPERLAADLILEGPARPRNLRQEDREFDGMMEIGMNHFGEFAVCGDDRRNAEANVTTPTSAPSRWVWDRPNGACAAYPWGGEFRPVDGAA</sequence>
<dbReference type="AlphaFoldDB" id="A0A375J5T8"/>
<dbReference type="EMBL" id="OVTA01000031">
    <property type="protein sequence ID" value="SPR99520.1"/>
    <property type="molecule type" value="Genomic_DNA"/>
</dbReference>
<organism evidence="1 2">
    <name type="scientific">Cupriavidus taiwanensis</name>
    <dbReference type="NCBI Taxonomy" id="164546"/>
    <lineage>
        <taxon>Bacteria</taxon>
        <taxon>Pseudomonadati</taxon>
        <taxon>Pseudomonadota</taxon>
        <taxon>Betaproteobacteria</taxon>
        <taxon>Burkholderiales</taxon>
        <taxon>Burkholderiaceae</taxon>
        <taxon>Cupriavidus</taxon>
    </lineage>
</organism>